<protein>
    <submittedName>
        <fullName evidence="1">Uncharacterized protein</fullName>
    </submittedName>
</protein>
<accession>A0A821XZH8</accession>
<dbReference type="OrthoDB" id="2433005at2759"/>
<keyword evidence="2" id="KW-1185">Reference proteome</keyword>
<dbReference type="Proteomes" id="UP000663880">
    <property type="component" value="Unassembled WGS sequence"/>
</dbReference>
<sequence length="121" mass="13874">MHLAVARSNASKEEWRLDAGNYVDSYFRMILMEPIWMHMGGQKNMISKKITFRKVVKCDDRACCANVQSSVRYILSERFIIPPYPILQSSSGVSIPKPQERDAKTYATFLLSRSLEITPTL</sequence>
<name>A0A821XZH8_9NEOP</name>
<proteinExistence type="predicted"/>
<dbReference type="AlphaFoldDB" id="A0A821XZH8"/>
<dbReference type="EMBL" id="CAJOBZ010000074">
    <property type="protein sequence ID" value="CAF4952413.1"/>
    <property type="molecule type" value="Genomic_DNA"/>
</dbReference>
<gene>
    <name evidence="1" type="ORF">PMACD_LOCUS15819</name>
</gene>
<evidence type="ECO:0000313" key="1">
    <source>
        <dbReference type="EMBL" id="CAF4952413.1"/>
    </source>
</evidence>
<organism evidence="1 2">
    <name type="scientific">Pieris macdunnoughi</name>
    <dbReference type="NCBI Taxonomy" id="345717"/>
    <lineage>
        <taxon>Eukaryota</taxon>
        <taxon>Metazoa</taxon>
        <taxon>Ecdysozoa</taxon>
        <taxon>Arthropoda</taxon>
        <taxon>Hexapoda</taxon>
        <taxon>Insecta</taxon>
        <taxon>Pterygota</taxon>
        <taxon>Neoptera</taxon>
        <taxon>Endopterygota</taxon>
        <taxon>Lepidoptera</taxon>
        <taxon>Glossata</taxon>
        <taxon>Ditrysia</taxon>
        <taxon>Papilionoidea</taxon>
        <taxon>Pieridae</taxon>
        <taxon>Pierinae</taxon>
        <taxon>Pieris</taxon>
    </lineage>
</organism>
<reference evidence="1" key="1">
    <citation type="submission" date="2021-02" db="EMBL/GenBank/DDBJ databases">
        <authorList>
            <person name="Steward A R."/>
        </authorList>
    </citation>
    <scope>NUCLEOTIDE SEQUENCE</scope>
</reference>
<comment type="caution">
    <text evidence="1">The sequence shown here is derived from an EMBL/GenBank/DDBJ whole genome shotgun (WGS) entry which is preliminary data.</text>
</comment>
<evidence type="ECO:0000313" key="2">
    <source>
        <dbReference type="Proteomes" id="UP000663880"/>
    </source>
</evidence>